<dbReference type="InterPro" id="IPR017850">
    <property type="entry name" value="Alkaline_phosphatase_core_sf"/>
</dbReference>
<gene>
    <name evidence="5" type="primary">LOC120260010</name>
</gene>
<protein>
    <submittedName>
        <fullName evidence="5">LOW QUALITY PROTEIN: non-specific phospholipase C6</fullName>
    </submittedName>
</protein>
<dbReference type="InterPro" id="IPR007312">
    <property type="entry name" value="Phosphoesterase"/>
</dbReference>
<dbReference type="FunFam" id="3.40.720.10:FF:000011">
    <property type="entry name" value="Non-specific phospholipase C1"/>
    <property type="match status" value="1"/>
</dbReference>
<keyword evidence="4" id="KW-1185">Reference proteome</keyword>
<evidence type="ECO:0000256" key="2">
    <source>
        <dbReference type="ARBA" id="ARBA00022801"/>
    </source>
</evidence>
<dbReference type="Proteomes" id="UP001515500">
    <property type="component" value="Chromosome 5"/>
</dbReference>
<comment type="similarity">
    <text evidence="1">Belongs to the bacterial phospholipase C family.</text>
</comment>
<feature type="signal peptide" evidence="3">
    <location>
        <begin position="1"/>
        <end position="32"/>
    </location>
</feature>
<reference evidence="5" key="1">
    <citation type="submission" date="2025-08" db="UniProtKB">
        <authorList>
            <consortium name="RefSeq"/>
        </authorList>
    </citation>
    <scope>IDENTIFICATION</scope>
</reference>
<dbReference type="GO" id="GO:0042578">
    <property type="term" value="F:phosphoric ester hydrolase activity"/>
    <property type="evidence" value="ECO:0007669"/>
    <property type="project" value="UniProtKB-ARBA"/>
</dbReference>
<sequence length="511" mass="57482">MTRSNTELHEQQHLTTFLFFFTIIIIPHCSHAQPHPPINTIVVLVLENRSFDHMLGWMKESLNPSIDGLTGAESNPRSTKDPNSPVIFVSDDARYVDPDPGHSFQAVQQQMFGDGGGDTIPTMLGFVEQALSMSSDMSEAVMKGFRPSNVPVYATLVKEFAVFDKWHSSLPGPTQPNRLFVYSGTSHGATNHDILKILRGYPQKTIFDSLHEDGFDFAIYFQSFPSTLLYKNLRRLKYIVSKFHLFESFKDHARKGKLRNLNVIEPRYFDVLGAPANDDHPSHDVAEGQRLVKEVYEALRSSPHWNQSLLIITYDEHGGFYDHVPPPMTGVPNPDGIIGAEPFFFNFDRLGVRVPTIMVSPWIKRGTVMTRPTGPYESSEFEHSSIPATIKKMFNLTSDFLSHRDAWAGTFERVVQGLSSPRTDCPEVLPEVGPLRRAGPDGNRQMSEFQSELVSLAAAVNGEYFWSNSNLEYSKKMAVKEADQYVRSAFAKFLRKSRRAATLGADESSIV</sequence>
<dbReference type="Pfam" id="PF04185">
    <property type="entry name" value="Phosphoesterase"/>
    <property type="match status" value="1"/>
</dbReference>
<dbReference type="Gene3D" id="3.40.720.10">
    <property type="entry name" value="Alkaline Phosphatase, subunit A"/>
    <property type="match status" value="2"/>
</dbReference>
<accession>A0AB40B7X1</accession>
<evidence type="ECO:0000256" key="1">
    <source>
        <dbReference type="ARBA" id="ARBA00009717"/>
    </source>
</evidence>
<dbReference type="SUPFAM" id="SSF53649">
    <property type="entry name" value="Alkaline phosphatase-like"/>
    <property type="match status" value="1"/>
</dbReference>
<organism evidence="4 5">
    <name type="scientific">Dioscorea cayennensis subsp. rotundata</name>
    <name type="common">White Guinea yam</name>
    <name type="synonym">Dioscorea rotundata</name>
    <dbReference type="NCBI Taxonomy" id="55577"/>
    <lineage>
        <taxon>Eukaryota</taxon>
        <taxon>Viridiplantae</taxon>
        <taxon>Streptophyta</taxon>
        <taxon>Embryophyta</taxon>
        <taxon>Tracheophyta</taxon>
        <taxon>Spermatophyta</taxon>
        <taxon>Magnoliopsida</taxon>
        <taxon>Liliopsida</taxon>
        <taxon>Dioscoreales</taxon>
        <taxon>Dioscoreaceae</taxon>
        <taxon>Dioscorea</taxon>
    </lineage>
</organism>
<evidence type="ECO:0000256" key="3">
    <source>
        <dbReference type="SAM" id="SignalP"/>
    </source>
</evidence>
<keyword evidence="2" id="KW-0378">Hydrolase</keyword>
<name>A0AB40B7X1_DIOCR</name>
<keyword evidence="3" id="KW-0732">Signal</keyword>
<dbReference type="GO" id="GO:0009395">
    <property type="term" value="P:phospholipid catabolic process"/>
    <property type="evidence" value="ECO:0007669"/>
    <property type="project" value="TreeGrafter"/>
</dbReference>
<evidence type="ECO:0000313" key="5">
    <source>
        <dbReference type="RefSeq" id="XP_039123390.1"/>
    </source>
</evidence>
<dbReference type="AlphaFoldDB" id="A0AB40B7X1"/>
<evidence type="ECO:0000313" key="4">
    <source>
        <dbReference type="Proteomes" id="UP001515500"/>
    </source>
</evidence>
<dbReference type="GeneID" id="120260010"/>
<proteinExistence type="inferred from homology"/>
<feature type="chain" id="PRO_5044288104" evidence="3">
    <location>
        <begin position="33"/>
        <end position="511"/>
    </location>
</feature>
<dbReference type="PANTHER" id="PTHR31956">
    <property type="entry name" value="NON-SPECIFIC PHOSPHOLIPASE C4-RELATED"/>
    <property type="match status" value="1"/>
</dbReference>
<dbReference type="RefSeq" id="XP_039123390.1">
    <property type="nucleotide sequence ID" value="XM_039267456.1"/>
</dbReference>
<dbReference type="PANTHER" id="PTHR31956:SF2">
    <property type="entry name" value="NON-SPECIFIC PHOSPHOLIPASE C6"/>
    <property type="match status" value="1"/>
</dbReference>